<dbReference type="EMBL" id="CP003058">
    <property type="protein sequence ID" value="AEQ21611.1"/>
    <property type="molecule type" value="Genomic_DNA"/>
</dbReference>
<dbReference type="AlphaFoldDB" id="G4Q8I2"/>
<proteinExistence type="predicted"/>
<dbReference type="HOGENOM" id="CLU_3283342_0_0_9"/>
<dbReference type="KEGG" id="ain:Acin_0367"/>
<dbReference type="Proteomes" id="UP000007093">
    <property type="component" value="Chromosome"/>
</dbReference>
<keyword evidence="2" id="KW-1185">Reference proteome</keyword>
<evidence type="ECO:0000313" key="2">
    <source>
        <dbReference type="Proteomes" id="UP000007093"/>
    </source>
</evidence>
<name>G4Q8I2_ACIIR</name>
<gene>
    <name evidence="1" type="ordered locus">Acin_0367</name>
</gene>
<protein>
    <submittedName>
        <fullName evidence="1">Uncharacterized protein</fullName>
    </submittedName>
</protein>
<organism evidence="1 2">
    <name type="scientific">Acidaminococcus intestini (strain RyC-MR95)</name>
    <dbReference type="NCBI Taxonomy" id="568816"/>
    <lineage>
        <taxon>Bacteria</taxon>
        <taxon>Bacillati</taxon>
        <taxon>Bacillota</taxon>
        <taxon>Negativicutes</taxon>
        <taxon>Acidaminococcales</taxon>
        <taxon>Acidaminococcaceae</taxon>
        <taxon>Acidaminococcus</taxon>
    </lineage>
</organism>
<evidence type="ECO:0000313" key="1">
    <source>
        <dbReference type="EMBL" id="AEQ21611.1"/>
    </source>
</evidence>
<reference evidence="1 2" key="1">
    <citation type="journal article" date="2011" name="J. Bacteriol.">
        <title>Complete genome sequence of Acidaminococcus intestini RYC-MR95, a Gram-negative bacterium from the phylum Firmicutes.</title>
        <authorList>
            <person name="D'Auria G."/>
            <person name="Galan J.C."/>
            <person name="Rodriguez-Alcayna M."/>
            <person name="Moya A."/>
            <person name="Baquero F."/>
            <person name="Latorre A."/>
        </authorList>
    </citation>
    <scope>NUCLEOTIDE SEQUENCE [LARGE SCALE GENOMIC DNA]</scope>
    <source>
        <strain evidence="1 2">RyC-MR95</strain>
    </source>
</reference>
<accession>G4Q8I2</accession>
<dbReference type="STRING" id="568816.Acin_0367"/>
<dbReference type="InParanoid" id="G4Q8I2"/>
<sequence>MESIRLAKARKRNKRAYIFELKTDCLAVDMKGKGAIFIAF</sequence>